<dbReference type="OrthoDB" id="7363179at2"/>
<dbReference type="AlphaFoldDB" id="A0A1N6YPT0"/>
<keyword evidence="2" id="KW-1185">Reference proteome</keyword>
<sequence length="144" mass="15345">MAGTGTRAADDIVVRELHPLAYADARAALLDAFVDEGLAPPAVSPFGDMLVRTAPDLGHRADFYGEAEIFSFCSAQVSGRMIAEDVRNIALCPMTVALYTLPSQPRTVFLATRPPALKSPAGEFARALLRRITGRTADNAGLTQ</sequence>
<dbReference type="EMBL" id="FTMD01000010">
    <property type="protein sequence ID" value="SIR16624.1"/>
    <property type="molecule type" value="Genomic_DNA"/>
</dbReference>
<proteinExistence type="predicted"/>
<protein>
    <recommendedName>
        <fullName evidence="3">DUF302 domain-containing protein</fullName>
    </recommendedName>
</protein>
<evidence type="ECO:0008006" key="3">
    <source>
        <dbReference type="Google" id="ProtNLM"/>
    </source>
</evidence>
<accession>A0A1N6YPT0</accession>
<reference evidence="2" key="1">
    <citation type="submission" date="2017-01" db="EMBL/GenBank/DDBJ databases">
        <authorList>
            <person name="Varghese N."/>
            <person name="Submissions S."/>
        </authorList>
    </citation>
    <scope>NUCLEOTIDE SEQUENCE [LARGE SCALE GENOMIC DNA]</scope>
    <source>
        <strain evidence="2">ATCC 51758</strain>
    </source>
</reference>
<gene>
    <name evidence="1" type="ORF">SAMN05421829_110167</name>
</gene>
<evidence type="ECO:0000313" key="2">
    <source>
        <dbReference type="Proteomes" id="UP000186819"/>
    </source>
</evidence>
<dbReference type="Proteomes" id="UP000186819">
    <property type="component" value="Unassembled WGS sequence"/>
</dbReference>
<dbReference type="SUPFAM" id="SSF103247">
    <property type="entry name" value="TT1751-like"/>
    <property type="match status" value="1"/>
</dbReference>
<name>A0A1N6YPT0_9RHOO</name>
<dbReference type="RefSeq" id="WP_088179622.1">
    <property type="nucleotide sequence ID" value="NZ_FTMD01000010.1"/>
</dbReference>
<evidence type="ECO:0000313" key="1">
    <source>
        <dbReference type="EMBL" id="SIR16624.1"/>
    </source>
</evidence>
<organism evidence="1 2">
    <name type="scientific">Aromatoleum tolulyticum</name>
    <dbReference type="NCBI Taxonomy" id="34027"/>
    <lineage>
        <taxon>Bacteria</taxon>
        <taxon>Pseudomonadati</taxon>
        <taxon>Pseudomonadota</taxon>
        <taxon>Betaproteobacteria</taxon>
        <taxon>Rhodocyclales</taxon>
        <taxon>Rhodocyclaceae</taxon>
        <taxon>Aromatoleum</taxon>
    </lineage>
</organism>
<dbReference type="InterPro" id="IPR035923">
    <property type="entry name" value="TT1751-like_sf"/>
</dbReference>
<dbReference type="STRING" id="34027.SAMN05421829_110167"/>